<dbReference type="STRING" id="2656787.A0A370TD52"/>
<dbReference type="Gene3D" id="3.60.15.10">
    <property type="entry name" value="Ribonuclease Z/Hydroxyacylglutathione hydrolase-like"/>
    <property type="match status" value="1"/>
</dbReference>
<dbReference type="GeneID" id="43601669"/>
<reference evidence="3 4" key="1">
    <citation type="journal article" date="2018" name="IMA Fungus">
        <title>IMA Genome-F 9: Draft genome sequence of Annulohypoxylon stygium, Aspergillus mulundensis, Berkeleyomyces basicola (syn. Thielaviopsis basicola), Ceratocystis smalleyi, two Cercospora beticola strains, Coleophoma cylindrospora, Fusarium fracticaudum, Phialophora cf. hyalina, and Morchella septimelata.</title>
        <authorList>
            <person name="Wingfield B.D."/>
            <person name="Bills G.F."/>
            <person name="Dong Y."/>
            <person name="Huang W."/>
            <person name="Nel W.J."/>
            <person name="Swalarsk-Parry B.S."/>
            <person name="Vaghefi N."/>
            <person name="Wilken P.M."/>
            <person name="An Z."/>
            <person name="de Beer Z.W."/>
            <person name="De Vos L."/>
            <person name="Chen L."/>
            <person name="Duong T.A."/>
            <person name="Gao Y."/>
            <person name="Hammerbacher A."/>
            <person name="Kikkert J.R."/>
            <person name="Li Y."/>
            <person name="Li H."/>
            <person name="Li K."/>
            <person name="Li Q."/>
            <person name="Liu X."/>
            <person name="Ma X."/>
            <person name="Naidoo K."/>
            <person name="Pethybridge S.J."/>
            <person name="Sun J."/>
            <person name="Steenkamp E.T."/>
            <person name="van der Nest M.A."/>
            <person name="van Wyk S."/>
            <person name="Wingfield M.J."/>
            <person name="Xiong C."/>
            <person name="Yue Q."/>
            <person name="Zhang X."/>
        </authorList>
    </citation>
    <scope>NUCLEOTIDE SEQUENCE [LARGE SCALE GENOMIC DNA]</scope>
    <source>
        <strain evidence="3 4">BP 5553</strain>
    </source>
</reference>
<protein>
    <recommendedName>
        <fullName evidence="2">DUF6603 domain-containing protein</fullName>
    </recommendedName>
</protein>
<feature type="region of interest" description="Disordered" evidence="1">
    <location>
        <begin position="2021"/>
        <end position="2059"/>
    </location>
</feature>
<dbReference type="OrthoDB" id="5352492at2759"/>
<evidence type="ECO:0000256" key="1">
    <source>
        <dbReference type="SAM" id="MobiDB-lite"/>
    </source>
</evidence>
<dbReference type="InterPro" id="IPR046538">
    <property type="entry name" value="DUF6603"/>
</dbReference>
<evidence type="ECO:0000313" key="3">
    <source>
        <dbReference type="EMBL" id="RDL32364.1"/>
    </source>
</evidence>
<evidence type="ECO:0000259" key="2">
    <source>
        <dbReference type="Pfam" id="PF20248"/>
    </source>
</evidence>
<organism evidence="3 4">
    <name type="scientific">Venustampulla echinocandica</name>
    <dbReference type="NCBI Taxonomy" id="2656787"/>
    <lineage>
        <taxon>Eukaryota</taxon>
        <taxon>Fungi</taxon>
        <taxon>Dikarya</taxon>
        <taxon>Ascomycota</taxon>
        <taxon>Pezizomycotina</taxon>
        <taxon>Leotiomycetes</taxon>
        <taxon>Helotiales</taxon>
        <taxon>Pleuroascaceae</taxon>
        <taxon>Venustampulla</taxon>
    </lineage>
</organism>
<gene>
    <name evidence="3" type="ORF">BP5553_08820</name>
</gene>
<evidence type="ECO:0000313" key="4">
    <source>
        <dbReference type="Proteomes" id="UP000254866"/>
    </source>
</evidence>
<name>A0A370TD52_9HELO</name>
<dbReference type="EMBL" id="NPIC01000010">
    <property type="protein sequence ID" value="RDL32364.1"/>
    <property type="molecule type" value="Genomic_DNA"/>
</dbReference>
<dbReference type="Proteomes" id="UP000254866">
    <property type="component" value="Unassembled WGS sequence"/>
</dbReference>
<feature type="domain" description="DUF6603" evidence="2">
    <location>
        <begin position="1527"/>
        <end position="2071"/>
    </location>
</feature>
<feature type="region of interest" description="Disordered" evidence="1">
    <location>
        <begin position="526"/>
        <end position="551"/>
    </location>
</feature>
<proteinExistence type="predicted"/>
<comment type="caution">
    <text evidence="3">The sequence shown here is derived from an EMBL/GenBank/DDBJ whole genome shotgun (WGS) entry which is preliminary data.</text>
</comment>
<feature type="compositionally biased region" description="Polar residues" evidence="1">
    <location>
        <begin position="2041"/>
        <end position="2059"/>
    </location>
</feature>
<feature type="compositionally biased region" description="Polar residues" evidence="1">
    <location>
        <begin position="492"/>
        <end position="507"/>
    </location>
</feature>
<sequence>MASAWLVESHHAQVRTGDCGIHVLLQGKVVKGVVLIDGGTKSTSDKQAKNVVTAMIEKMLAVYNLATKAFKFDTIVMSHWDEDHYGALVDKIKKDMIAAIEKKMDPADALLYLRWDKKKPSTYFYCPNEDSVFSRNGNSKSLNGLPASFRRGKKTKLKDNSMYIEVCIAKDASTAPDADWYPFAILKSAQNLKNLYDVLGVNFFTNKGTKPSKDYTPAKLVEDNKPQETGAPGIYCIGVKNNTFGDSSSEDPVGAPEIVPEGVTKTNQFSIAAVILWPAINPKDPPKCTHYFAGDADEKREAMYQGWLREGGVTKMTNMKLSHHGSRSSTPADAVTFLPLNIVMSNPTGSYFHPGWETILFLSAWTRYGQDNAQRTVPQIFATRYPFYFDIDTSGEYTILPSKLLNTKAFDNKKHGKALQKFLETVYTECSGWADHYKAGKNEIQEYNAGKDADTKRLTLITMLNSRWDKFCWPPSSLYPPSPSTGKAKKNPTASTPQCITLRSSGTDDMEDGAASYMVFDQNTRFPCQRKDPKNGKNSTSANRKRKGTNGLNIDIANLPGWLGAATKRRKKNLDFGKAARDGDGDDELDIALIPQPMAQAYDAYAQLGTNINEEDHDDWPVDEDISLAMRFLRGSAKESGPDGSATTADDDGWYIYSNNIPEAAIHAVTTRFSSIPADADWDWFVSTLHCAVISLVGDPLQDPLAPTIQLSVDDELVNWFQDVLNASNVTMIKNPQPAPNSTIIGGFAVSVQLLPLSGSKQVDDPVQLLFSTEDAALQNAFAGSQPPKMGLRDGETALVLGLDIQGRQPLTISLDILAQFVGLGGLFQNPFLSIIQNLRFIVPDSTNPGTGHRNALWFVPQDAYATTTRLQLDLSSEDIQTLQVFLSVLQTAQVKSAYVIARRRSIWTSSPTEINFLTNGELALVVQIELEGLTFKTIIKMSNNMVSVSLVLLRGETEKVLDVMLNWLKTSIIGIGREPRDQDDDPFPFTQWLTQSAGSISFPDFDFRRVTIIFNPGGPSGSTLTFGSLALDLEVKVEARDQLILALMTFQYSNTKGPGVSLEADMWFAPPYDVHDAALRLLPEFEDYEWFEPLGVSPAGFGTWPTYLDLGKLTGFSSDDSPPSIFPTAVTGARFYIDGQSVEVSGTLRSIASQEQSKPPIFSIDEIDLAASYDFDSSGFFIAASIRSRIEPPPGSSLGPAEIRGGFVYDGSVKQWTLVGSINNLTAAHFYQFFQDDIKIAASSLLESIAVKTFDIKYQYESGQASQFNISGTLGIGTLDFDLTYNNKGDSWAWDFYASVHFDPDKSQGSTFSDMLANVVGGDEISIPSFLGDIDITMNKSDDEIGVRLVPNKERQCIVFTMWVKLGDLRVQYIQFAYSGPEVSKLVRPPIKRVFLASVDALPKVEVPLLGNITQPFDEALAMWVQPQEGSSGLTLDDVQLVNSVITKLPLNQKALPYKAVMRDPAEDDVVLRNGVHLMLVLRDTQGNTNVVLDYVFGGETPPSGELMTDDFPSENGESGMAEYSKSYSGLSVRNLGLKYANNTLTIKVDAEVKFGPIDFALFSFALHLTFKPGEGFSLFNLPTPSVSLDGLAAAYNKPPITLAGMLLHTSNETMEMYQGALVAGYTPWAFAAGGCYGQITGLDQYQTFFVYARLLGPLITLEFATISGVTAGFGYNNSMRLPTVADVTSYPLISVPVPSNSSPQAAMQALAQTTWFSPKNGSFWIAAGLDVTALEILKISAVLVVEWDPNIKLGIFAIATADIPRTSPGGFKFAHVQLGITAVLDIAAGTLKIDGQLTPSSYVLDPNCHLTGGFALYSWFGDSVPELKGDFVFTLGGYHRQFVPPPQYPRPPRLGISWKFDSSISISGEAYFAITPNVCMGGGRWDVSLSLGPLQAFYNAFVDFLISFKPFYFIADGGITVGVRFKLDLWLVTIRISIDIGAQLHIEGPPIHGTVHVDFWVFGFDINFGASGGDDNSLTLEEFISLACQASDVVGKGMFHTIASDTPVGNYPSVLDREKVQASEAEEAADDPRKPHVLVTQSGLVPSGDTKSTPSGESWTVRAANFSFAVSCKVAITKATIITGRPDMKGKEDVQEPEPTSVVEGTSEPLYARPMCDTNELVTELIVMIRPDAPQQKMVTLGEDANASVPVWDNNTAVIKSLPNGLWGKYNPSKDPRSHANDPSFLNGTTGGTTSLMCGVVITVPKPLISELDTTQPFNYQKFMVQEITGLFPFPVLPPNEARFLPAPPDVPPPGQSSKQWADVRATWESPGYGAEAPLDAVNLWVQMGIEELGWSEAKLDDGKGNKMTGRQPEALLKGLEGYYLWPPLLSAVEILFPA</sequence>
<dbReference type="RefSeq" id="XP_031866086.1">
    <property type="nucleotide sequence ID" value="XM_032017443.1"/>
</dbReference>
<keyword evidence="4" id="KW-1185">Reference proteome</keyword>
<dbReference type="InterPro" id="IPR036866">
    <property type="entry name" value="RibonucZ/Hydroxyglut_hydro"/>
</dbReference>
<accession>A0A370TD52</accession>
<dbReference type="Pfam" id="PF20248">
    <property type="entry name" value="DUF6603"/>
    <property type="match status" value="1"/>
</dbReference>
<feature type="region of interest" description="Disordered" evidence="1">
    <location>
        <begin position="481"/>
        <end position="507"/>
    </location>
</feature>